<reference evidence="2 3" key="1">
    <citation type="submission" date="2010-12" db="EMBL/GenBank/DDBJ databases">
        <title>Complete sequence of Desulfurispirillum indicum S5.</title>
        <authorList>
            <consortium name="US DOE Joint Genome Institute"/>
            <person name="Lucas S."/>
            <person name="Copeland A."/>
            <person name="Lapidus A."/>
            <person name="Cheng J.-F."/>
            <person name="Goodwin L."/>
            <person name="Pitluck S."/>
            <person name="Chertkov O."/>
            <person name="Held B."/>
            <person name="Detter J.C."/>
            <person name="Han C."/>
            <person name="Tapia R."/>
            <person name="Land M."/>
            <person name="Hauser L."/>
            <person name="Kyrpides N."/>
            <person name="Ivanova N."/>
            <person name="Mikhailova N."/>
            <person name="Haggblom M."/>
            <person name="Rauschenbach I."/>
            <person name="Bini E."/>
            <person name="Woyke T."/>
        </authorList>
    </citation>
    <scope>NUCLEOTIDE SEQUENCE [LARGE SCALE GENOMIC DNA]</scope>
    <source>
        <strain evidence="3">ATCC BAA-1389 / DSM 22839 / S5</strain>
    </source>
</reference>
<keyword evidence="3" id="KW-1185">Reference proteome</keyword>
<gene>
    <name evidence="2" type="ordered locus">Selin_0898</name>
</gene>
<proteinExistence type="predicted"/>
<dbReference type="Proteomes" id="UP000002572">
    <property type="component" value="Chromosome"/>
</dbReference>
<sequence length="283" mass="32739">MRKLNFLDNYQKGYYDIIEDAIEKPPAFWTRAGLKYYLLTPYWQEFLEADFRKKLTMLRGLTREQKFRLMAASAIVGILVGILFAPGKKVPELPHDVTQQMVDRARMHEIVLGQQGVPVGSFTLRQITSPYLPAQQDPQQPKAGRLQIYYSFEAERAQAVVAEISRTLGWNLQVEEGVTDRFGFRVIVEGYGTMQMAESLRRELKLDHVVRREDKYYPASGIFFNKASAEELAENIRYHRAMIVSDFDKTVVYSVLTPPLEQDQITPVVERLRLLGYRPIRIT</sequence>
<dbReference type="EMBL" id="CP002432">
    <property type="protein sequence ID" value="ADU65638.1"/>
    <property type="molecule type" value="Genomic_DNA"/>
</dbReference>
<evidence type="ECO:0000313" key="3">
    <source>
        <dbReference type="Proteomes" id="UP000002572"/>
    </source>
</evidence>
<keyword evidence="1" id="KW-1133">Transmembrane helix</keyword>
<keyword evidence="1" id="KW-0472">Membrane</keyword>
<dbReference type="KEGG" id="din:Selin_0898"/>
<dbReference type="InParanoid" id="E6W2Q4"/>
<dbReference type="HOGENOM" id="CLU_982557_0_0_0"/>
<keyword evidence="1" id="KW-0812">Transmembrane</keyword>
<dbReference type="OrthoDB" id="9826309at2"/>
<dbReference type="RefSeq" id="WP_013505524.1">
    <property type="nucleotide sequence ID" value="NC_014836.1"/>
</dbReference>
<dbReference type="STRING" id="653733.Selin_0898"/>
<organism evidence="2 3">
    <name type="scientific">Desulfurispirillum indicum (strain ATCC BAA-1389 / DSM 22839 / S5)</name>
    <dbReference type="NCBI Taxonomy" id="653733"/>
    <lineage>
        <taxon>Bacteria</taxon>
        <taxon>Pseudomonadati</taxon>
        <taxon>Chrysiogenota</taxon>
        <taxon>Chrysiogenia</taxon>
        <taxon>Chrysiogenales</taxon>
        <taxon>Chrysiogenaceae</taxon>
        <taxon>Desulfurispirillum</taxon>
    </lineage>
</organism>
<dbReference type="AlphaFoldDB" id="E6W2Q4"/>
<evidence type="ECO:0000256" key="1">
    <source>
        <dbReference type="SAM" id="Phobius"/>
    </source>
</evidence>
<accession>E6W2Q4</accession>
<evidence type="ECO:0000313" key="2">
    <source>
        <dbReference type="EMBL" id="ADU65638.1"/>
    </source>
</evidence>
<feature type="transmembrane region" description="Helical" evidence="1">
    <location>
        <begin position="67"/>
        <end position="85"/>
    </location>
</feature>
<protein>
    <recommendedName>
        <fullName evidence="4">Sporulation domain-containing protein</fullName>
    </recommendedName>
</protein>
<name>E6W2Q4_DESIS</name>
<evidence type="ECO:0008006" key="4">
    <source>
        <dbReference type="Google" id="ProtNLM"/>
    </source>
</evidence>